<gene>
    <name evidence="2" type="ORF">DS031_23205</name>
</gene>
<dbReference type="Gene3D" id="2.40.50.100">
    <property type="match status" value="1"/>
</dbReference>
<feature type="domain" description="Lipoyl-binding" evidence="1">
    <location>
        <begin position="9"/>
        <end position="73"/>
    </location>
</feature>
<dbReference type="EMBL" id="QOCW01000047">
    <property type="protein sequence ID" value="RBW67274.1"/>
    <property type="molecule type" value="Genomic_DNA"/>
</dbReference>
<dbReference type="InterPro" id="IPR000089">
    <property type="entry name" value="Biotin_lipoyl"/>
</dbReference>
<evidence type="ECO:0000259" key="1">
    <source>
        <dbReference type="Pfam" id="PF00364"/>
    </source>
</evidence>
<dbReference type="OrthoDB" id="2639611at2"/>
<organism evidence="2 3">
    <name type="scientific">Bacillus taeanensis</name>
    <dbReference type="NCBI Taxonomy" id="273032"/>
    <lineage>
        <taxon>Bacteria</taxon>
        <taxon>Bacillati</taxon>
        <taxon>Bacillota</taxon>
        <taxon>Bacilli</taxon>
        <taxon>Bacillales</taxon>
        <taxon>Bacillaceae</taxon>
        <taxon>Bacillus</taxon>
    </lineage>
</organism>
<comment type="caution">
    <text evidence="2">The sequence shown here is derived from an EMBL/GenBank/DDBJ whole genome shotgun (WGS) entry which is preliminary data.</text>
</comment>
<dbReference type="Pfam" id="PF00364">
    <property type="entry name" value="Biotin_lipoyl"/>
    <property type="match status" value="1"/>
</dbReference>
<evidence type="ECO:0000313" key="3">
    <source>
        <dbReference type="Proteomes" id="UP000253314"/>
    </source>
</evidence>
<accession>A0A366XT03</accession>
<dbReference type="Proteomes" id="UP000253314">
    <property type="component" value="Unassembled WGS sequence"/>
</dbReference>
<dbReference type="SUPFAM" id="SSF51230">
    <property type="entry name" value="Single hybrid motif"/>
    <property type="match status" value="1"/>
</dbReference>
<protein>
    <recommendedName>
        <fullName evidence="1">Lipoyl-binding domain-containing protein</fullName>
    </recommendedName>
</protein>
<proteinExistence type="predicted"/>
<evidence type="ECO:0000313" key="2">
    <source>
        <dbReference type="EMBL" id="RBW67274.1"/>
    </source>
</evidence>
<keyword evidence="3" id="KW-1185">Reference proteome</keyword>
<sequence>MKQVIEAVYSPCHGEVEEVYVKLGAHVYEWETLFAIKTVEQIEEVSIGVSGKILKLTIQKGDIVKPDMILAELEDDFVISGSD</sequence>
<name>A0A366XT03_9BACI</name>
<dbReference type="InterPro" id="IPR011053">
    <property type="entry name" value="Single_hybrid_motif"/>
</dbReference>
<reference evidence="2 3" key="1">
    <citation type="submission" date="2018-07" db="EMBL/GenBank/DDBJ databases">
        <title>Lottiidibacillus patelloidae gen. nov., sp. nov., isolated from the intestinal tract of a marine limpet and the reclassification of B. taeanensis BH030017T, B. algicola KMM 3737T and B. hwajinpoensis SW-72T as genus Lottiidibacillus.</title>
        <authorList>
            <person name="Liu R."/>
            <person name="Huang Z."/>
        </authorList>
    </citation>
    <scope>NUCLEOTIDE SEQUENCE [LARGE SCALE GENOMIC DNA]</scope>
    <source>
        <strain evidence="2 3">BH030017</strain>
    </source>
</reference>
<dbReference type="RefSeq" id="WP_113808518.1">
    <property type="nucleotide sequence ID" value="NZ_QOCW01000047.1"/>
</dbReference>
<dbReference type="AlphaFoldDB" id="A0A366XT03"/>